<dbReference type="PANTHER" id="PTHR36181">
    <property type="entry name" value="INTRON-ENCODED ENDONUCLEASE AI3-RELATED"/>
    <property type="match status" value="1"/>
</dbReference>
<dbReference type="eggNOG" id="ENOG502SFWP">
    <property type="taxonomic scope" value="Eukaryota"/>
</dbReference>
<reference evidence="2 3" key="1">
    <citation type="journal article" date="2012" name="PLoS Pathog.">
        <title>Diverse lifestyles and strategies of plant pathogenesis encoded in the genomes of eighteen Dothideomycetes fungi.</title>
        <authorList>
            <person name="Ohm R.A."/>
            <person name="Feau N."/>
            <person name="Henrissat B."/>
            <person name="Schoch C.L."/>
            <person name="Horwitz B.A."/>
            <person name="Barry K.W."/>
            <person name="Condon B.J."/>
            <person name="Copeland A.C."/>
            <person name="Dhillon B."/>
            <person name="Glaser F."/>
            <person name="Hesse C.N."/>
            <person name="Kosti I."/>
            <person name="LaButti K."/>
            <person name="Lindquist E.A."/>
            <person name="Lucas S."/>
            <person name="Salamov A.A."/>
            <person name="Bradshaw R.E."/>
            <person name="Ciuffetti L."/>
            <person name="Hamelin R.C."/>
            <person name="Kema G.H.J."/>
            <person name="Lawrence C."/>
            <person name="Scott J.A."/>
            <person name="Spatafora J.W."/>
            <person name="Turgeon B.G."/>
            <person name="de Wit P.J.G.M."/>
            <person name="Zhong S."/>
            <person name="Goodwin S.B."/>
            <person name="Grigoriev I.V."/>
        </authorList>
    </citation>
    <scope>NUCLEOTIDE SEQUENCE [LARGE SCALE GENOMIC DNA]</scope>
    <source>
        <strain evidence="3">C5 / ATCC 48332 / race O</strain>
    </source>
</reference>
<dbReference type="OMA" id="CKIAKIM"/>
<feature type="domain" description="Homing endonuclease LAGLIDADG" evidence="1">
    <location>
        <begin position="126"/>
        <end position="204"/>
    </location>
</feature>
<dbReference type="HOGENOM" id="CLU_057749_0_0_1"/>
<feature type="domain" description="Homing endonuclease LAGLIDADG" evidence="1">
    <location>
        <begin position="2"/>
        <end position="68"/>
    </location>
</feature>
<sequence>MHEKDRSLLLKIHEFFGGIGLVSKPNKNSTVEFRVHSIKDITNVIIPHFDNYPLLTKKYSDCMLFKNVINLMLEKQHTNLEGIQKIINTRASMNGGLSDQLKKAFPETIPVIREERVNNYNTLTTDNIYASLRFSIAQDLRDVDLLESFVDFFKCGYVVRYEKRSIAEFVVTRIDDIINHVLPFFEEYSIAGSKYSNYCSFKIAAFMVKNKEHLKEDGNDSLYGKNGLYEEMK</sequence>
<dbReference type="PANTHER" id="PTHR36181:SF3">
    <property type="entry name" value="INTRON-ENCODED DNA ENDONUCLEASE AI5 BETA"/>
    <property type="match status" value="1"/>
</dbReference>
<dbReference type="SUPFAM" id="SSF55608">
    <property type="entry name" value="Homing endonucleases"/>
    <property type="match status" value="2"/>
</dbReference>
<evidence type="ECO:0000313" key="2">
    <source>
        <dbReference type="EMBL" id="EMD85047.1"/>
    </source>
</evidence>
<dbReference type="InterPro" id="IPR004860">
    <property type="entry name" value="LAGLIDADG_dom"/>
</dbReference>
<dbReference type="InterPro" id="IPR027434">
    <property type="entry name" value="Homing_endonucl"/>
</dbReference>
<evidence type="ECO:0000259" key="1">
    <source>
        <dbReference type="Pfam" id="PF00961"/>
    </source>
</evidence>
<gene>
    <name evidence="2" type="ORF">COCHEDRAFT_1199169</name>
</gene>
<organism evidence="2 3">
    <name type="scientific">Cochliobolus heterostrophus (strain C5 / ATCC 48332 / race O)</name>
    <name type="common">Southern corn leaf blight fungus</name>
    <name type="synonym">Bipolaris maydis</name>
    <dbReference type="NCBI Taxonomy" id="701091"/>
    <lineage>
        <taxon>Eukaryota</taxon>
        <taxon>Fungi</taxon>
        <taxon>Dikarya</taxon>
        <taxon>Ascomycota</taxon>
        <taxon>Pezizomycotina</taxon>
        <taxon>Dothideomycetes</taxon>
        <taxon>Pleosporomycetidae</taxon>
        <taxon>Pleosporales</taxon>
        <taxon>Pleosporineae</taxon>
        <taxon>Pleosporaceae</taxon>
        <taxon>Bipolaris</taxon>
    </lineage>
</organism>
<evidence type="ECO:0000313" key="3">
    <source>
        <dbReference type="Proteomes" id="UP000016936"/>
    </source>
</evidence>
<dbReference type="Proteomes" id="UP000016936">
    <property type="component" value="Unassembled WGS sequence"/>
</dbReference>
<dbReference type="GO" id="GO:0004519">
    <property type="term" value="F:endonuclease activity"/>
    <property type="evidence" value="ECO:0007669"/>
    <property type="project" value="InterPro"/>
</dbReference>
<dbReference type="EMBL" id="KB445594">
    <property type="protein sequence ID" value="EMD85047.1"/>
    <property type="molecule type" value="Genomic_DNA"/>
</dbReference>
<dbReference type="InterPro" id="IPR051289">
    <property type="entry name" value="LAGLIDADG_Endonuclease"/>
</dbReference>
<proteinExistence type="predicted"/>
<dbReference type="STRING" id="701091.M2UAR6"/>
<protein>
    <recommendedName>
        <fullName evidence="1">Homing endonuclease LAGLIDADG domain-containing protein</fullName>
    </recommendedName>
</protein>
<dbReference type="GO" id="GO:0005739">
    <property type="term" value="C:mitochondrion"/>
    <property type="evidence" value="ECO:0007669"/>
    <property type="project" value="UniProtKB-ARBA"/>
</dbReference>
<accession>M2UAR6</accession>
<dbReference type="Pfam" id="PF00961">
    <property type="entry name" value="LAGLIDADG_1"/>
    <property type="match status" value="2"/>
</dbReference>
<keyword evidence="3" id="KW-1185">Reference proteome</keyword>
<name>M2UAR6_COCH5</name>
<dbReference type="Gene3D" id="3.10.28.10">
    <property type="entry name" value="Homing endonucleases"/>
    <property type="match status" value="2"/>
</dbReference>
<reference evidence="3" key="2">
    <citation type="journal article" date="2013" name="PLoS Genet.">
        <title>Comparative genome structure, secondary metabolite, and effector coding capacity across Cochliobolus pathogens.</title>
        <authorList>
            <person name="Condon B.J."/>
            <person name="Leng Y."/>
            <person name="Wu D."/>
            <person name="Bushley K.E."/>
            <person name="Ohm R.A."/>
            <person name="Otillar R."/>
            <person name="Martin J."/>
            <person name="Schackwitz W."/>
            <person name="Grimwood J."/>
            <person name="MohdZainudin N."/>
            <person name="Xue C."/>
            <person name="Wang R."/>
            <person name="Manning V.A."/>
            <person name="Dhillon B."/>
            <person name="Tu Z.J."/>
            <person name="Steffenson B.J."/>
            <person name="Salamov A."/>
            <person name="Sun H."/>
            <person name="Lowry S."/>
            <person name="LaButti K."/>
            <person name="Han J."/>
            <person name="Copeland A."/>
            <person name="Lindquist E."/>
            <person name="Barry K."/>
            <person name="Schmutz J."/>
            <person name="Baker S.E."/>
            <person name="Ciuffetti L.M."/>
            <person name="Grigoriev I.V."/>
            <person name="Zhong S."/>
            <person name="Turgeon B.G."/>
        </authorList>
    </citation>
    <scope>NUCLEOTIDE SEQUENCE [LARGE SCALE GENOMIC DNA]</scope>
    <source>
        <strain evidence="3">C5 / ATCC 48332 / race O</strain>
    </source>
</reference>
<dbReference type="AlphaFoldDB" id="M2UAR6"/>